<dbReference type="InterPro" id="IPR001638">
    <property type="entry name" value="Solute-binding_3/MltF_N"/>
</dbReference>
<evidence type="ECO:0000313" key="2">
    <source>
        <dbReference type="EMBL" id="SDI61387.1"/>
    </source>
</evidence>
<gene>
    <name evidence="2" type="ORF">SAMN04487993_1007106</name>
</gene>
<sequence length="246" mass="26473">MTPDPFPPETMPQLRRRAFVAGSLAAPLLLWGNGARAFPRDPDRTLASVRGAGRMVVAASDNPPWVVAGGDNPSGVEVTLVQRFAQMLAVRVDWLRLPPFEALQAVEQGKANLAIGGFSRASVVAQNVAAPTYAYFTERLVVAAPDARSAPDDLDGQPVYVPPDLVVEQAIRDRGGLPVHDPDSATLIALPHWRVAAAGMAPTGIDLARREHVLALRRGENAWLFELEQFLRGQEAAVPDLLEGAR</sequence>
<dbReference type="RefSeq" id="WP_089846324.1">
    <property type="nucleotide sequence ID" value="NZ_FNEJ01000007.1"/>
</dbReference>
<protein>
    <submittedName>
        <fullName evidence="2">Extracellular solute-binding protein, family 3</fullName>
    </submittedName>
</protein>
<reference evidence="2 3" key="1">
    <citation type="submission" date="2016-10" db="EMBL/GenBank/DDBJ databases">
        <authorList>
            <person name="de Groot N.N."/>
        </authorList>
    </citation>
    <scope>NUCLEOTIDE SEQUENCE [LARGE SCALE GENOMIC DNA]</scope>
    <source>
        <strain evidence="2 3">DSM 26424</strain>
    </source>
</reference>
<dbReference type="Proteomes" id="UP000199093">
    <property type="component" value="Unassembled WGS sequence"/>
</dbReference>
<dbReference type="SUPFAM" id="SSF53850">
    <property type="entry name" value="Periplasmic binding protein-like II"/>
    <property type="match status" value="1"/>
</dbReference>
<name>A0A1G8M0W4_9RHOB</name>
<dbReference type="Pfam" id="PF00497">
    <property type="entry name" value="SBP_bac_3"/>
    <property type="match status" value="1"/>
</dbReference>
<dbReference type="Gene3D" id="3.40.190.10">
    <property type="entry name" value="Periplasmic binding protein-like II"/>
    <property type="match status" value="1"/>
</dbReference>
<dbReference type="OrthoDB" id="7720903at2"/>
<dbReference type="STRING" id="555512.SAMN04487993_1007106"/>
<keyword evidence="3" id="KW-1185">Reference proteome</keyword>
<dbReference type="EMBL" id="FNEJ01000007">
    <property type="protein sequence ID" value="SDI61387.1"/>
    <property type="molecule type" value="Genomic_DNA"/>
</dbReference>
<organism evidence="2 3">
    <name type="scientific">Salipiger marinus</name>
    <dbReference type="NCBI Taxonomy" id="555512"/>
    <lineage>
        <taxon>Bacteria</taxon>
        <taxon>Pseudomonadati</taxon>
        <taxon>Pseudomonadota</taxon>
        <taxon>Alphaproteobacteria</taxon>
        <taxon>Rhodobacterales</taxon>
        <taxon>Roseobacteraceae</taxon>
        <taxon>Salipiger</taxon>
    </lineage>
</organism>
<feature type="domain" description="Solute-binding protein family 3/N-terminal" evidence="1">
    <location>
        <begin position="57"/>
        <end position="232"/>
    </location>
</feature>
<proteinExistence type="predicted"/>
<accession>A0A1G8M0W4</accession>
<evidence type="ECO:0000259" key="1">
    <source>
        <dbReference type="Pfam" id="PF00497"/>
    </source>
</evidence>
<evidence type="ECO:0000313" key="3">
    <source>
        <dbReference type="Proteomes" id="UP000199093"/>
    </source>
</evidence>
<dbReference type="AlphaFoldDB" id="A0A1G8M0W4"/>